<accession>A0A5B1LH25</accession>
<feature type="transmembrane region" description="Helical" evidence="5">
    <location>
        <begin position="179"/>
        <end position="200"/>
    </location>
</feature>
<gene>
    <name evidence="7" type="ORF">F0U44_14265</name>
</gene>
<feature type="domain" description="Inositolphosphotransferase Aur1/Ipt1" evidence="6">
    <location>
        <begin position="119"/>
        <end position="314"/>
    </location>
</feature>
<dbReference type="Pfam" id="PF14378">
    <property type="entry name" value="PAP2_3"/>
    <property type="match status" value="1"/>
</dbReference>
<feature type="transmembrane region" description="Helical" evidence="5">
    <location>
        <begin position="27"/>
        <end position="44"/>
    </location>
</feature>
<keyword evidence="8" id="KW-1185">Reference proteome</keyword>
<evidence type="ECO:0000256" key="3">
    <source>
        <dbReference type="ARBA" id="ARBA00022989"/>
    </source>
</evidence>
<proteinExistence type="predicted"/>
<evidence type="ECO:0000256" key="1">
    <source>
        <dbReference type="ARBA" id="ARBA00004141"/>
    </source>
</evidence>
<keyword evidence="4 5" id="KW-0472">Membrane</keyword>
<dbReference type="PANTHER" id="PTHR31310:SF7">
    <property type="entry name" value="PA-PHOSPHATASE RELATED-FAMILY PROTEIN DDB_G0268928"/>
    <property type="match status" value="1"/>
</dbReference>
<evidence type="ECO:0000259" key="6">
    <source>
        <dbReference type="Pfam" id="PF14378"/>
    </source>
</evidence>
<sequence>MGGLAVFVSIKYDRPLLDPEGSFLGPSYVRLPLLLIFALAIDLIPRTMWMSRGRPGSIWPEARERLRTHWGKERLILVFIGVVSFYVTYVSYRNLKSNLPFVRDTNPDPMDTSPVSFDHELHVMDKILFFGHDPSTVMQGLLGHSFTAHLLSPIYLFFLPMVPIGITAWIVWSRNISFGYWFVTSQCLAWSFGTLSYYLLPTLGPGINYQPPYEDLAHTPTSDLLASITNARHRVLHDPTATEIVNSVAGFASLHCAITLLVALMVQYTIRNKVVKIVVWVNFGLTVVATLYFGWHYVADDIAGIAIAIVAFYLGAIASGQKFDKGFKSHPTTTTSKIPRDRD</sequence>
<feature type="transmembrane region" description="Helical" evidence="5">
    <location>
        <begin position="277"/>
        <end position="296"/>
    </location>
</feature>
<feature type="transmembrane region" description="Helical" evidence="5">
    <location>
        <begin position="302"/>
        <end position="320"/>
    </location>
</feature>
<evidence type="ECO:0000313" key="8">
    <source>
        <dbReference type="Proteomes" id="UP000325003"/>
    </source>
</evidence>
<dbReference type="AlphaFoldDB" id="A0A5B1LH25"/>
<dbReference type="GO" id="GO:0016020">
    <property type="term" value="C:membrane"/>
    <property type="evidence" value="ECO:0007669"/>
    <property type="project" value="UniProtKB-SubCell"/>
</dbReference>
<comment type="subcellular location">
    <subcellularLocation>
        <location evidence="1">Membrane</location>
        <topology evidence="1">Multi-pass membrane protein</topology>
    </subcellularLocation>
</comment>
<dbReference type="EMBL" id="VUJV01000003">
    <property type="protein sequence ID" value="KAA1419716.1"/>
    <property type="molecule type" value="Genomic_DNA"/>
</dbReference>
<dbReference type="PANTHER" id="PTHR31310">
    <property type="match status" value="1"/>
</dbReference>
<keyword evidence="2 5" id="KW-0812">Transmembrane</keyword>
<keyword evidence="3 5" id="KW-1133">Transmembrane helix</keyword>
<dbReference type="InterPro" id="IPR026841">
    <property type="entry name" value="Aur1/Ipt1"/>
</dbReference>
<feature type="transmembrane region" description="Helical" evidence="5">
    <location>
        <begin position="75"/>
        <end position="92"/>
    </location>
</feature>
<reference evidence="7 8" key="1">
    <citation type="submission" date="2019-09" db="EMBL/GenBank/DDBJ databases">
        <title>Nocardioides panacisoli sp. nov., isolated from the soil of a ginseng field.</title>
        <authorList>
            <person name="Cho C."/>
        </authorList>
    </citation>
    <scope>NUCLEOTIDE SEQUENCE [LARGE SCALE GENOMIC DNA]</scope>
    <source>
        <strain evidence="7 8">BN130099</strain>
    </source>
</reference>
<reference evidence="7 8" key="2">
    <citation type="submission" date="2019-09" db="EMBL/GenBank/DDBJ databases">
        <authorList>
            <person name="Jin C."/>
        </authorList>
    </citation>
    <scope>NUCLEOTIDE SEQUENCE [LARGE SCALE GENOMIC DNA]</scope>
    <source>
        <strain evidence="7 8">BN130099</strain>
    </source>
</reference>
<evidence type="ECO:0000256" key="4">
    <source>
        <dbReference type="ARBA" id="ARBA00023136"/>
    </source>
</evidence>
<dbReference type="InterPro" id="IPR052185">
    <property type="entry name" value="IPC_Synthase-Related"/>
</dbReference>
<protein>
    <submittedName>
        <fullName evidence="7">Inositol phosphorylceramide synthase</fullName>
    </submittedName>
</protein>
<comment type="caution">
    <text evidence="7">The sequence shown here is derived from an EMBL/GenBank/DDBJ whole genome shotgun (WGS) entry which is preliminary data.</text>
</comment>
<name>A0A5B1LH25_9ACTN</name>
<dbReference type="Proteomes" id="UP000325003">
    <property type="component" value="Unassembled WGS sequence"/>
</dbReference>
<evidence type="ECO:0000313" key="7">
    <source>
        <dbReference type="EMBL" id="KAA1419716.1"/>
    </source>
</evidence>
<evidence type="ECO:0000256" key="2">
    <source>
        <dbReference type="ARBA" id="ARBA00022692"/>
    </source>
</evidence>
<feature type="transmembrane region" description="Helical" evidence="5">
    <location>
        <begin position="244"/>
        <end position="265"/>
    </location>
</feature>
<organism evidence="7 8">
    <name type="scientific">Nocardioides humilatus</name>
    <dbReference type="NCBI Taxonomy" id="2607660"/>
    <lineage>
        <taxon>Bacteria</taxon>
        <taxon>Bacillati</taxon>
        <taxon>Actinomycetota</taxon>
        <taxon>Actinomycetes</taxon>
        <taxon>Propionibacteriales</taxon>
        <taxon>Nocardioidaceae</taxon>
        <taxon>Nocardioides</taxon>
    </lineage>
</organism>
<evidence type="ECO:0000256" key="5">
    <source>
        <dbReference type="SAM" id="Phobius"/>
    </source>
</evidence>
<dbReference type="CDD" id="cd03386">
    <property type="entry name" value="PAP2_Aur1_like"/>
    <property type="match status" value="1"/>
</dbReference>
<feature type="transmembrane region" description="Helical" evidence="5">
    <location>
        <begin position="154"/>
        <end position="172"/>
    </location>
</feature>